<keyword evidence="3" id="KW-1185">Reference proteome</keyword>
<dbReference type="RefSeq" id="WP_069831039.1">
    <property type="nucleotide sequence ID" value="NZ_MDJD01000049.1"/>
</dbReference>
<dbReference type="OrthoDB" id="893802at2"/>
<reference evidence="2 3" key="1">
    <citation type="submission" date="2016-05" db="EMBL/GenBank/DDBJ databases">
        <title>Draft Genome Sequence of Algibacter sp. Strain SK-16 Isolated from the Surface Water of Aburatsubo Inlet.</title>
        <authorList>
            <person name="Wong S.-K."/>
            <person name="Yoshizawa S."/>
            <person name="Nakajima Y."/>
            <person name="Ogura Y."/>
            <person name="Tetsuya H."/>
            <person name="Hamasaki K."/>
        </authorList>
    </citation>
    <scope>NUCLEOTIDE SEQUENCE [LARGE SCALE GENOMIC DNA]</scope>
    <source>
        <strain evidence="2 3">SK-16</strain>
    </source>
</reference>
<gene>
    <name evidence="2" type="ORF">A8C32_19155</name>
</gene>
<accession>A0A1E5T448</accession>
<dbReference type="STRING" id="1849968.A8C32_19155"/>
<keyword evidence="1" id="KW-0732">Signal</keyword>
<sequence length="139" mass="15890">MKKLFALCLILTLFTSCINDDDNITQNSHVDILPIESVDIPSEFELGETYPITVSYLRPSTCHIILEDFAYAKENNQRTIAPKTLIINEDNCEALENELIEKSFNFTVTSNSSYIFRFWQGRDADGESQYLIVEVPVND</sequence>
<evidence type="ECO:0008006" key="4">
    <source>
        <dbReference type="Google" id="ProtNLM"/>
    </source>
</evidence>
<dbReference type="PROSITE" id="PS51257">
    <property type="entry name" value="PROKAR_LIPOPROTEIN"/>
    <property type="match status" value="1"/>
</dbReference>
<evidence type="ECO:0000256" key="1">
    <source>
        <dbReference type="SAM" id="SignalP"/>
    </source>
</evidence>
<feature type="signal peptide" evidence="1">
    <location>
        <begin position="1"/>
        <end position="19"/>
    </location>
</feature>
<proteinExistence type="predicted"/>
<comment type="caution">
    <text evidence="2">The sequence shown here is derived from an EMBL/GenBank/DDBJ whole genome shotgun (WGS) entry which is preliminary data.</text>
</comment>
<dbReference type="EMBL" id="MDJD01000049">
    <property type="protein sequence ID" value="OEK06150.1"/>
    <property type="molecule type" value="Genomic_DNA"/>
</dbReference>
<feature type="chain" id="PRO_5009185936" description="Lipoprotein" evidence="1">
    <location>
        <begin position="20"/>
        <end position="139"/>
    </location>
</feature>
<organism evidence="2 3">
    <name type="scientific">Flavivirga aquatica</name>
    <dbReference type="NCBI Taxonomy" id="1849968"/>
    <lineage>
        <taxon>Bacteria</taxon>
        <taxon>Pseudomonadati</taxon>
        <taxon>Bacteroidota</taxon>
        <taxon>Flavobacteriia</taxon>
        <taxon>Flavobacteriales</taxon>
        <taxon>Flavobacteriaceae</taxon>
        <taxon>Flavivirga</taxon>
    </lineage>
</organism>
<protein>
    <recommendedName>
        <fullName evidence="4">Lipoprotein</fullName>
    </recommendedName>
</protein>
<evidence type="ECO:0000313" key="3">
    <source>
        <dbReference type="Proteomes" id="UP000095713"/>
    </source>
</evidence>
<dbReference type="AlphaFoldDB" id="A0A1E5T448"/>
<name>A0A1E5T448_9FLAO</name>
<evidence type="ECO:0000313" key="2">
    <source>
        <dbReference type="EMBL" id="OEK06150.1"/>
    </source>
</evidence>
<dbReference type="Proteomes" id="UP000095713">
    <property type="component" value="Unassembled WGS sequence"/>
</dbReference>